<reference evidence="1 2" key="1">
    <citation type="submission" date="2018-05" db="EMBL/GenBank/DDBJ databases">
        <title>Genomic Encyclopedia of Type Strains, Phase IV (KMG-IV): sequencing the most valuable type-strain genomes for metagenomic binning, comparative biology and taxonomic classification.</title>
        <authorList>
            <person name="Goeker M."/>
        </authorList>
    </citation>
    <scope>NUCLEOTIDE SEQUENCE [LARGE SCALE GENOMIC DNA]</scope>
    <source>
        <strain evidence="1 2">DSM 19579</strain>
    </source>
</reference>
<dbReference type="AlphaFoldDB" id="A0A317Q646"/>
<comment type="caution">
    <text evidence="1">The sequence shown here is derived from an EMBL/GenBank/DDBJ whole genome shotgun (WGS) entry which is preliminary data.</text>
</comment>
<protein>
    <recommendedName>
        <fullName evidence="3">SUKH superfamily protein</fullName>
    </recommendedName>
</protein>
<dbReference type="InterPro" id="IPR037883">
    <property type="entry name" value="Knr4/Smi1-like_sf"/>
</dbReference>
<evidence type="ECO:0008006" key="3">
    <source>
        <dbReference type="Google" id="ProtNLM"/>
    </source>
</evidence>
<name>A0A317Q646_9ENTR</name>
<dbReference type="NCBIfam" id="NF038335">
    <property type="entry name" value="YPO0640_fam"/>
    <property type="match status" value="1"/>
</dbReference>
<keyword evidence="2" id="KW-1185">Reference proteome</keyword>
<gene>
    <name evidence="1" type="ORF">DES37_103148</name>
</gene>
<dbReference type="EMBL" id="QGTS01000003">
    <property type="protein sequence ID" value="PWW10771.1"/>
    <property type="molecule type" value="Genomic_DNA"/>
</dbReference>
<proteinExistence type="predicted"/>
<dbReference type="SUPFAM" id="SSF160631">
    <property type="entry name" value="SMI1/KNR4-like"/>
    <property type="match status" value="1"/>
</dbReference>
<sequence length="171" mass="19739">MINVNDTKQCINQFKKLMVADKYHVTNPVPAKVMSDLMQSLPPADWDETKQKVFYDIQKVLSIRPEYAQLFNEMDGLEYNGLTIYSLAQAENGIPSWDNIYIQNLDNRDNDIYASPHLTDKIIIGEDGMSVFCYNFTDDIFEIRDRVAPDYVIESHKDFADFLTALYSTVC</sequence>
<evidence type="ECO:0000313" key="1">
    <source>
        <dbReference type="EMBL" id="PWW10771.1"/>
    </source>
</evidence>
<organism evidence="1 2">
    <name type="scientific">Mangrovibacter plantisponsor</name>
    <dbReference type="NCBI Taxonomy" id="451513"/>
    <lineage>
        <taxon>Bacteria</taxon>
        <taxon>Pseudomonadati</taxon>
        <taxon>Pseudomonadota</taxon>
        <taxon>Gammaproteobacteria</taxon>
        <taxon>Enterobacterales</taxon>
        <taxon>Enterobacteriaceae</taxon>
        <taxon>Mangrovibacter</taxon>
    </lineage>
</organism>
<accession>A0A317Q646</accession>
<dbReference type="Proteomes" id="UP000246744">
    <property type="component" value="Unassembled WGS sequence"/>
</dbReference>
<evidence type="ECO:0000313" key="2">
    <source>
        <dbReference type="Proteomes" id="UP000246744"/>
    </source>
</evidence>